<dbReference type="Gene3D" id="2.130.10.10">
    <property type="entry name" value="YVTN repeat-like/Quinoprotein amine dehydrogenase"/>
    <property type="match status" value="1"/>
</dbReference>
<dbReference type="AlphaFoldDB" id="A0A1H8Z4U4"/>
<comment type="similarity">
    <text evidence="2">Belongs to the YjiK family.</text>
</comment>
<name>A0A1H8Z4U4_9BACT</name>
<evidence type="ECO:0000313" key="6">
    <source>
        <dbReference type="Proteomes" id="UP000199021"/>
    </source>
</evidence>
<dbReference type="InterPro" id="IPR011042">
    <property type="entry name" value="6-blade_b-propeller_TolB-like"/>
</dbReference>
<evidence type="ECO:0000256" key="2">
    <source>
        <dbReference type="ARBA" id="ARBA00009852"/>
    </source>
</evidence>
<accession>A0A1H8Z4U4</accession>
<keyword evidence="4" id="KW-0472">Membrane</keyword>
<dbReference type="Gene3D" id="2.120.10.30">
    <property type="entry name" value="TolB, C-terminal domain"/>
    <property type="match status" value="1"/>
</dbReference>
<dbReference type="Proteomes" id="UP000199021">
    <property type="component" value="Unassembled WGS sequence"/>
</dbReference>
<dbReference type="Pfam" id="PF06977">
    <property type="entry name" value="SdiA-regulated"/>
    <property type="match status" value="1"/>
</dbReference>
<evidence type="ECO:0000256" key="1">
    <source>
        <dbReference type="ARBA" id="ARBA00004236"/>
    </source>
</evidence>
<dbReference type="RefSeq" id="WP_175489209.1">
    <property type="nucleotide sequence ID" value="NZ_FOFB01000001.1"/>
</dbReference>
<keyword evidence="3" id="KW-1003">Cell membrane</keyword>
<dbReference type="EMBL" id="FOFB01000001">
    <property type="protein sequence ID" value="SEP59363.1"/>
    <property type="molecule type" value="Genomic_DNA"/>
</dbReference>
<gene>
    <name evidence="5" type="ORF">SAMN05444359_101175</name>
</gene>
<dbReference type="InterPro" id="IPR009722">
    <property type="entry name" value="YjiK/CarP"/>
</dbReference>
<organism evidence="5 6">
    <name type="scientific">Neolewinella agarilytica</name>
    <dbReference type="NCBI Taxonomy" id="478744"/>
    <lineage>
        <taxon>Bacteria</taxon>
        <taxon>Pseudomonadati</taxon>
        <taxon>Bacteroidota</taxon>
        <taxon>Saprospiria</taxon>
        <taxon>Saprospirales</taxon>
        <taxon>Lewinellaceae</taxon>
        <taxon>Neolewinella</taxon>
    </lineage>
</organism>
<evidence type="ECO:0000256" key="3">
    <source>
        <dbReference type="ARBA" id="ARBA00022475"/>
    </source>
</evidence>
<keyword evidence="6" id="KW-1185">Reference proteome</keyword>
<evidence type="ECO:0000313" key="5">
    <source>
        <dbReference type="EMBL" id="SEP59363.1"/>
    </source>
</evidence>
<proteinExistence type="inferred from homology"/>
<dbReference type="STRING" id="478744.SAMN05444359_101175"/>
<dbReference type="GO" id="GO:0005886">
    <property type="term" value="C:plasma membrane"/>
    <property type="evidence" value="ECO:0007669"/>
    <property type="project" value="UniProtKB-SubCell"/>
</dbReference>
<evidence type="ECO:0000256" key="4">
    <source>
        <dbReference type="ARBA" id="ARBA00023136"/>
    </source>
</evidence>
<dbReference type="SUPFAM" id="SSF63825">
    <property type="entry name" value="YWTD domain"/>
    <property type="match status" value="1"/>
</dbReference>
<protein>
    <submittedName>
        <fullName evidence="5">Uncharacterized protein YjiK</fullName>
    </submittedName>
</protein>
<sequence>MSLLNKPNLLSGIILGVVVLVAGGYGLVTYTQAPELEHYQVDKEYSFPFNFDRPLVTKLPEDLVEISGLTPWMKEGELLSVQDEDGKLFVVNSRTGEITDEFKFGKDRDYEGVARNGNNIYVLERDGDIHELKYEKGVKEYEAKKLETAFSYRNDTEGICYDTETGDLLIVPKEQELNPAEAEPYRHGIYSYDLKKEELLPQPSYYIDEYAVGEIVYGKQKPFHLKPSGVAVDPLTKNVYVIASVGNIMVVINRESEIKQIELLKEKTFKQPEGICFDKQGNLYISSEGRGGKAVIASFTRKDGGPTKNRTDE</sequence>
<dbReference type="InterPro" id="IPR015943">
    <property type="entry name" value="WD40/YVTN_repeat-like_dom_sf"/>
</dbReference>
<reference evidence="6" key="1">
    <citation type="submission" date="2016-10" db="EMBL/GenBank/DDBJ databases">
        <authorList>
            <person name="Varghese N."/>
            <person name="Submissions S."/>
        </authorList>
    </citation>
    <scope>NUCLEOTIDE SEQUENCE [LARGE SCALE GENOMIC DNA]</scope>
    <source>
        <strain evidence="6">DSM 24740</strain>
    </source>
</reference>
<comment type="subcellular location">
    <subcellularLocation>
        <location evidence="1">Cell membrane</location>
    </subcellularLocation>
</comment>
<dbReference type="InParanoid" id="A0A1H8Z4U4"/>